<dbReference type="AlphaFoldDB" id="A0A0N4Y0J3"/>
<evidence type="ECO:0000256" key="2">
    <source>
        <dbReference type="SAM" id="SignalP"/>
    </source>
</evidence>
<name>A0A0N4Y0J3_NIPBR</name>
<reference evidence="3 4" key="2">
    <citation type="submission" date="2018-11" db="EMBL/GenBank/DDBJ databases">
        <authorList>
            <consortium name="Pathogen Informatics"/>
        </authorList>
    </citation>
    <scope>NUCLEOTIDE SEQUENCE [LARGE SCALE GENOMIC DNA]</scope>
</reference>
<evidence type="ECO:0000313" key="3">
    <source>
        <dbReference type="EMBL" id="VDL72640.1"/>
    </source>
</evidence>
<dbReference type="WBParaSite" id="NBR_0000905001-mRNA-1">
    <property type="protein sequence ID" value="NBR_0000905001-mRNA-1"/>
    <property type="gene ID" value="NBR_0000905001"/>
</dbReference>
<evidence type="ECO:0000256" key="1">
    <source>
        <dbReference type="SAM" id="MobiDB-lite"/>
    </source>
</evidence>
<reference evidence="5" key="1">
    <citation type="submission" date="2017-02" db="UniProtKB">
        <authorList>
            <consortium name="WormBaseParasite"/>
        </authorList>
    </citation>
    <scope>IDENTIFICATION</scope>
</reference>
<evidence type="ECO:0000313" key="4">
    <source>
        <dbReference type="Proteomes" id="UP000271162"/>
    </source>
</evidence>
<dbReference type="STRING" id="27835.A0A0N4Y0J3"/>
<accession>A0A0N4Y0J3</accession>
<feature type="compositionally biased region" description="Polar residues" evidence="1">
    <location>
        <begin position="81"/>
        <end position="91"/>
    </location>
</feature>
<proteinExistence type="predicted"/>
<evidence type="ECO:0000313" key="5">
    <source>
        <dbReference type="WBParaSite" id="NBR_0000905001-mRNA-1"/>
    </source>
</evidence>
<feature type="region of interest" description="Disordered" evidence="1">
    <location>
        <begin position="69"/>
        <end position="93"/>
    </location>
</feature>
<feature type="chain" id="PRO_5043125189" evidence="2">
    <location>
        <begin position="20"/>
        <end position="264"/>
    </location>
</feature>
<keyword evidence="4" id="KW-1185">Reference proteome</keyword>
<organism evidence="5">
    <name type="scientific">Nippostrongylus brasiliensis</name>
    <name type="common">Rat hookworm</name>
    <dbReference type="NCBI Taxonomy" id="27835"/>
    <lineage>
        <taxon>Eukaryota</taxon>
        <taxon>Metazoa</taxon>
        <taxon>Ecdysozoa</taxon>
        <taxon>Nematoda</taxon>
        <taxon>Chromadorea</taxon>
        <taxon>Rhabditida</taxon>
        <taxon>Rhabditina</taxon>
        <taxon>Rhabditomorpha</taxon>
        <taxon>Strongyloidea</taxon>
        <taxon>Heligmosomidae</taxon>
        <taxon>Nippostrongylus</taxon>
    </lineage>
</organism>
<dbReference type="Proteomes" id="UP000271162">
    <property type="component" value="Unassembled WGS sequence"/>
</dbReference>
<keyword evidence="2" id="KW-0732">Signal</keyword>
<gene>
    <name evidence="3" type="ORF">NBR_LOCUS9051</name>
</gene>
<sequence length="264" mass="29984">MYPTAVVVVLLSTYHLCQSVEDLIRIEEKLTTSKEFYDHWMHLISLQADQLEEQSLDYPISVDPLNSCSKFPPTDADDSTDSLNPSASNALPTELSRPLATSNCILDTCDHRPNAMELPSLDKMLRVFNPALTVIQSNERDDNLVEQSRSIAHSIHQLQGYENVWKLIVIAATIQDGDASESRQTAVEVLGAVEELHKLLPHRTFIVVACHELLSRWKSHSQYNSISVWDQMETIVQKNFRRPYFTVEVLPLLRESSLTNLPEQ</sequence>
<protein>
    <submittedName>
        <fullName evidence="5">VHS domain-containing protein</fullName>
    </submittedName>
</protein>
<feature type="signal peptide" evidence="2">
    <location>
        <begin position="1"/>
        <end position="19"/>
    </location>
</feature>
<dbReference type="EMBL" id="UYSL01020084">
    <property type="protein sequence ID" value="VDL72640.1"/>
    <property type="molecule type" value="Genomic_DNA"/>
</dbReference>